<gene>
    <name evidence="3" type="ORF">IL334_004639</name>
</gene>
<evidence type="ECO:0008006" key="5">
    <source>
        <dbReference type="Google" id="ProtNLM"/>
    </source>
</evidence>
<dbReference type="GeneID" id="87956770"/>
<keyword evidence="1" id="KW-0539">Nucleus</keyword>
<protein>
    <recommendedName>
        <fullName evidence="5">Nitric oxide synthase-interacting protein</fullName>
    </recommendedName>
</protein>
<comment type="similarity">
    <text evidence="1">Belongs to the NOSIP family.</text>
</comment>
<dbReference type="PIRSF" id="PIRSF023577">
    <property type="entry name" value="ENOS_interacting"/>
    <property type="match status" value="1"/>
</dbReference>
<name>A0ABZ1D247_9TREE</name>
<accession>A0ABZ1D247</accession>
<evidence type="ECO:0000313" key="3">
    <source>
        <dbReference type="EMBL" id="WRT67667.1"/>
    </source>
</evidence>
<dbReference type="EMBL" id="CP141886">
    <property type="protein sequence ID" value="WRT67667.1"/>
    <property type="molecule type" value="Genomic_DNA"/>
</dbReference>
<proteinExistence type="inferred from homology"/>
<evidence type="ECO:0000256" key="1">
    <source>
        <dbReference type="PIRNR" id="PIRNR023577"/>
    </source>
</evidence>
<dbReference type="InterPro" id="IPR013083">
    <property type="entry name" value="Znf_RING/FYVE/PHD"/>
</dbReference>
<dbReference type="RefSeq" id="XP_062792407.1">
    <property type="nucleotide sequence ID" value="XM_062936356.1"/>
</dbReference>
<organism evidence="3 4">
    <name type="scientific">Kwoniella shivajii</name>
    <dbReference type="NCBI Taxonomy" id="564305"/>
    <lineage>
        <taxon>Eukaryota</taxon>
        <taxon>Fungi</taxon>
        <taxon>Dikarya</taxon>
        <taxon>Basidiomycota</taxon>
        <taxon>Agaricomycotina</taxon>
        <taxon>Tremellomycetes</taxon>
        <taxon>Tremellales</taxon>
        <taxon>Cryptococcaceae</taxon>
        <taxon>Kwoniella</taxon>
    </lineage>
</organism>
<keyword evidence="4" id="KW-1185">Reference proteome</keyword>
<dbReference type="InterPro" id="IPR016818">
    <property type="entry name" value="NOSIP"/>
</dbReference>
<evidence type="ECO:0000256" key="2">
    <source>
        <dbReference type="SAM" id="MobiDB-lite"/>
    </source>
</evidence>
<evidence type="ECO:0000313" key="4">
    <source>
        <dbReference type="Proteomes" id="UP001329825"/>
    </source>
</evidence>
<dbReference type="PANTHER" id="PTHR13063">
    <property type="entry name" value="ENOS INTERACTING PROTEIN"/>
    <property type="match status" value="1"/>
</dbReference>
<comment type="subcellular location">
    <subcellularLocation>
        <location evidence="1">Nucleus</location>
    </subcellularLocation>
</comment>
<dbReference type="SUPFAM" id="SSF57850">
    <property type="entry name" value="RING/U-box"/>
    <property type="match status" value="1"/>
</dbReference>
<reference evidence="3 4" key="1">
    <citation type="submission" date="2024-01" db="EMBL/GenBank/DDBJ databases">
        <title>Comparative genomics of Cryptococcus and Kwoniella reveals pathogenesis evolution and contrasting modes of karyotype evolution via chromosome fusion or intercentromeric recombination.</title>
        <authorList>
            <person name="Coelho M.A."/>
            <person name="David-Palma M."/>
            <person name="Shea T."/>
            <person name="Bowers K."/>
            <person name="McGinley-Smith S."/>
            <person name="Mohammad A.W."/>
            <person name="Gnirke A."/>
            <person name="Yurkov A.M."/>
            <person name="Nowrousian M."/>
            <person name="Sun S."/>
            <person name="Cuomo C.A."/>
            <person name="Heitman J."/>
        </authorList>
    </citation>
    <scope>NUCLEOTIDE SEQUENCE [LARGE SCALE GENOMIC DNA]</scope>
    <source>
        <strain evidence="3">CBS 11374</strain>
    </source>
</reference>
<sequence length="365" mass="39739">MTRSHAKNNTTQSTLSYYERTLLRKDGAARRLGRDSFKPLDSCYLCLSTVDDPVACQSGHVYCKGCCISDLISQKAGIEIKKREMEQWDENEKLEKQEAMLRARERVIIDFEKGMGLGLNGSSTSSGGSTIKRIPIGEEEKGKSTNGNGNGSGIGLGKFELNQNHVETAASEAESKALAKIEIEQIESRKSKLAAFWLPSLTPEAKLGPLKDVKLQTLCHMGGLPHPISRKTLLPVIFTYPPLSSKPICPTCTKELSNSTSSILLSSREPLSSSTIVKNDEEEDGDGEASRKKKKQKKDKDEKPFVCGHVICQTCSDTIVKPQGRCCVCEAKINDDGRIPLGKEGTGFAAAGGAEVKREGVAFRV</sequence>
<dbReference type="Proteomes" id="UP001329825">
    <property type="component" value="Chromosome 6"/>
</dbReference>
<dbReference type="Gene3D" id="3.30.40.10">
    <property type="entry name" value="Zinc/RING finger domain, C3HC4 (zinc finger)"/>
    <property type="match status" value="2"/>
</dbReference>
<feature type="region of interest" description="Disordered" evidence="2">
    <location>
        <begin position="267"/>
        <end position="298"/>
    </location>
</feature>
<dbReference type="PANTHER" id="PTHR13063:SF10">
    <property type="entry name" value="NITRIC OXIDE SYNTHASE-INTERACTING PROTEIN"/>
    <property type="match status" value="1"/>
</dbReference>